<reference evidence="2" key="1">
    <citation type="submission" date="2019-05" db="EMBL/GenBank/DDBJ databases">
        <title>Whole genome sequencing of Pseudanabaena catenata USMAC16.</title>
        <authorList>
            <person name="Khan Z."/>
            <person name="Omar W.M."/>
            <person name="Convey P."/>
            <person name="Merican F."/>
            <person name="Najimudin N."/>
        </authorList>
    </citation>
    <scope>NUCLEOTIDE SEQUENCE</scope>
    <source>
        <strain evidence="2">USMAC16</strain>
    </source>
</reference>
<evidence type="ECO:0000259" key="1">
    <source>
        <dbReference type="Pfam" id="PF13175"/>
    </source>
</evidence>
<evidence type="ECO:0000313" key="2">
    <source>
        <dbReference type="EMBL" id="MDG3493705.1"/>
    </source>
</evidence>
<accession>A0A9X4M6Z4</accession>
<comment type="caution">
    <text evidence="2">The sequence shown here is derived from an EMBL/GenBank/DDBJ whole genome shotgun (WGS) entry which is preliminary data.</text>
</comment>
<dbReference type="Proteomes" id="UP001152872">
    <property type="component" value="Unassembled WGS sequence"/>
</dbReference>
<dbReference type="InterPro" id="IPR051396">
    <property type="entry name" value="Bact_Antivir_Def_Nuclease"/>
</dbReference>
<dbReference type="EMBL" id="VBTY01000019">
    <property type="protein sequence ID" value="MDG3493705.1"/>
    <property type="molecule type" value="Genomic_DNA"/>
</dbReference>
<dbReference type="Pfam" id="PF13175">
    <property type="entry name" value="AAA_15"/>
    <property type="match status" value="1"/>
</dbReference>
<dbReference type="RefSeq" id="WP_009625754.1">
    <property type="nucleotide sequence ID" value="NZ_VBTY01000019.1"/>
</dbReference>
<name>A0A9X4M6Z4_9CYAN</name>
<organism evidence="2 3">
    <name type="scientific">Pseudanabaena catenata USMAC16</name>
    <dbReference type="NCBI Taxonomy" id="1855837"/>
    <lineage>
        <taxon>Bacteria</taxon>
        <taxon>Bacillati</taxon>
        <taxon>Cyanobacteriota</taxon>
        <taxon>Cyanophyceae</taxon>
        <taxon>Pseudanabaenales</taxon>
        <taxon>Pseudanabaenaceae</taxon>
        <taxon>Pseudanabaena</taxon>
    </lineage>
</organism>
<keyword evidence="3" id="KW-1185">Reference proteome</keyword>
<dbReference type="Gene3D" id="3.40.50.300">
    <property type="entry name" value="P-loop containing nucleotide triphosphate hydrolases"/>
    <property type="match status" value="1"/>
</dbReference>
<dbReference type="InterPro" id="IPR041685">
    <property type="entry name" value="AAA_GajA/Old/RecF-like"/>
</dbReference>
<sequence>MLKEIVIKNFRCFDNLKVSGFGRVNLISGKNNAGKTALLEAIFLNSAPRSDTVYLLRQVRREQVSFSKALPERTWTNFFFEQNENNRILIEAILENGDSKAVDIFIEESLRSMLVQDSYQTDAIYVGLVLLCVTNIYYKIQNLLIWNLVRKLRQNAVCLLVRGKYRATGMGQF</sequence>
<evidence type="ECO:0000313" key="3">
    <source>
        <dbReference type="Proteomes" id="UP001152872"/>
    </source>
</evidence>
<dbReference type="InterPro" id="IPR027417">
    <property type="entry name" value="P-loop_NTPase"/>
</dbReference>
<dbReference type="AlphaFoldDB" id="A0A9X4M6Z4"/>
<protein>
    <submittedName>
        <fullName evidence="2">AAA family ATPase</fullName>
    </submittedName>
</protein>
<proteinExistence type="predicted"/>
<dbReference type="SUPFAM" id="SSF52540">
    <property type="entry name" value="P-loop containing nucleoside triphosphate hydrolases"/>
    <property type="match status" value="1"/>
</dbReference>
<feature type="domain" description="Endonuclease GajA/Old nuclease/RecF-like AAA" evidence="1">
    <location>
        <begin position="1"/>
        <end position="92"/>
    </location>
</feature>
<dbReference type="PANTHER" id="PTHR43581">
    <property type="entry name" value="ATP/GTP PHOSPHATASE"/>
    <property type="match status" value="1"/>
</dbReference>
<gene>
    <name evidence="2" type="ORF">FEV09_03965</name>
</gene>
<dbReference type="PANTHER" id="PTHR43581:SF4">
    <property type="entry name" value="ATP_GTP PHOSPHATASE"/>
    <property type="match status" value="1"/>
</dbReference>